<reference evidence="2 3" key="1">
    <citation type="journal article" date="2018" name="BMC Genomics">
        <title>Genomic evidence for intraspecific hybridization in a clonal and extremely halotolerant yeast.</title>
        <authorList>
            <person name="Gostincar C."/>
            <person name="Stajich J.E."/>
            <person name="Zupancic J."/>
            <person name="Zalar P."/>
            <person name="Gunde-Cimerman N."/>
        </authorList>
    </citation>
    <scope>NUCLEOTIDE SEQUENCE [LARGE SCALE GENOMIC DNA]</scope>
    <source>
        <strain evidence="2 3">EXF-2682</strain>
    </source>
</reference>
<gene>
    <name evidence="2" type="ORF">D0863_08989</name>
</gene>
<organism evidence="2 3">
    <name type="scientific">Hortaea werneckii</name>
    <name type="common">Black yeast</name>
    <name type="synonym">Cladosporium werneckii</name>
    <dbReference type="NCBI Taxonomy" id="91943"/>
    <lineage>
        <taxon>Eukaryota</taxon>
        <taxon>Fungi</taxon>
        <taxon>Dikarya</taxon>
        <taxon>Ascomycota</taxon>
        <taxon>Pezizomycotina</taxon>
        <taxon>Dothideomycetes</taxon>
        <taxon>Dothideomycetidae</taxon>
        <taxon>Mycosphaerellales</taxon>
        <taxon>Teratosphaeriaceae</taxon>
        <taxon>Hortaea</taxon>
    </lineage>
</organism>
<sequence>MQDPATSAFPYKTICGMTKAVTALRDRNIQPIAHRLIFLSHSFPTMSATSTLERNNETGLSNSTVSSSSSSSAERYRLDEFDSKPILLYKYRGKLQTSSQKDLCAWLDKDEKLRCTKKPLPRGTSYIDIKRHDLYLPSEKDLYSGYPNYDSSLAAIKVPSLPYWSRMFWGNYAELYIVSPESSPAASSVADSESRKTGGVSPESTFTQDSGAGEEEMRGGAGED</sequence>
<evidence type="ECO:0000313" key="2">
    <source>
        <dbReference type="EMBL" id="RMY65632.1"/>
    </source>
</evidence>
<feature type="region of interest" description="Disordered" evidence="1">
    <location>
        <begin position="50"/>
        <end position="69"/>
    </location>
</feature>
<feature type="region of interest" description="Disordered" evidence="1">
    <location>
        <begin position="184"/>
        <end position="224"/>
    </location>
</feature>
<dbReference type="VEuPathDB" id="FungiDB:BTJ68_00445"/>
<proteinExistence type="predicted"/>
<dbReference type="AlphaFoldDB" id="A0A3M7DN32"/>
<evidence type="ECO:0000256" key="1">
    <source>
        <dbReference type="SAM" id="MobiDB-lite"/>
    </source>
</evidence>
<protein>
    <submittedName>
        <fullName evidence="2">Uncharacterized protein</fullName>
    </submittedName>
</protein>
<evidence type="ECO:0000313" key="3">
    <source>
        <dbReference type="Proteomes" id="UP000269276"/>
    </source>
</evidence>
<dbReference type="Proteomes" id="UP000269276">
    <property type="component" value="Unassembled WGS sequence"/>
</dbReference>
<comment type="caution">
    <text evidence="2">The sequence shown here is derived from an EMBL/GenBank/DDBJ whole genome shotgun (WGS) entry which is preliminary data.</text>
</comment>
<feature type="compositionally biased region" description="Polar residues" evidence="1">
    <location>
        <begin position="50"/>
        <end position="60"/>
    </location>
</feature>
<dbReference type="EMBL" id="QWIP01000345">
    <property type="protein sequence ID" value="RMY65632.1"/>
    <property type="molecule type" value="Genomic_DNA"/>
</dbReference>
<dbReference type="OrthoDB" id="3913028at2759"/>
<accession>A0A3M7DN32</accession>
<name>A0A3M7DN32_HORWE</name>